<dbReference type="Pfam" id="PF03221">
    <property type="entry name" value="HTH_Tnp_Tc5"/>
    <property type="match status" value="1"/>
</dbReference>
<dbReference type="InterPro" id="IPR050863">
    <property type="entry name" value="CenT-Element_Derived"/>
</dbReference>
<evidence type="ECO:0000313" key="7">
    <source>
        <dbReference type="Proteomes" id="UP000001056"/>
    </source>
</evidence>
<dbReference type="InterPro" id="IPR022210">
    <property type="entry name" value="TF_GCR1-like"/>
</dbReference>
<feature type="compositionally biased region" description="Polar residues" evidence="4">
    <location>
        <begin position="505"/>
        <end position="516"/>
    </location>
</feature>
<dbReference type="GeneID" id="4388629"/>
<dbReference type="InParanoid" id="Q2H968"/>
<sequence length="1313" mass="148147">MPKPLQHEDRIQLALEALRSGQIKIIRKAADAFGVPKSTLHRRVKGGGTRQEAQVKNRKLRPTEEAALIQWIESLDDRGMSPTIGYIRQMADLLLRERGGFTLLDASLTSTPVPAMTVGENWVQRLLHRHPHRETKYSRKYDYQRALCEDPEKISAWFARVQRTINEYGVLDSDIYNFDETGFQMGVASTSKVVTRSDRRNRPVVIQPGNREWTTVIECINASGWSVDPMIIFEGKVHISSWYDGSVLPKTWRIGVSDNGWTTDELTFEWLREVFEPQTRKRTVGRYRLLILDGHGSHSTPAFDKFCTEHRILTECMPPHSSHYLQPLDVSCFAVLKRTYGDLVKAKIALGVHHIDKPRFLELFLEARKKTFNTKNIASGFRAAGLLPFDPTQVLCRLQTRIRTLSPPPTPIQPPSLPLKTPGNIVELDSLQRKHQREISPTDQALQKIIKGCQMAMHNATLLQEENSRLRAENGRQKRKRTRRAFIQTGGTMTIGEGMTHIEASQNARQKGQGSQEARREVEEGEVGPSDTTAPKARKRWPDQYLAADERAGLQAKKDEQPHNTARSYAAKQREWKKWCLTPRVAEDGSAYTWPDGELVTPDKLAAWLKEDILLRRVKVPAVRPNKPRGAFRRRAKTATDADDDAEAAALAEAQVLTETIKVPLEEAVQLLADDREDYNPPATFAPVGEEDKAAVEGTLLTRSTADAYVAAVLELWRLQVAHGNPNVENPRGAAVRGFLEQCGRQRGRLDRETFQDRGADGIQAGYSPEEWLRVQTTVLGGTAQTPQNLRTRVDLLFGHYYLLRGENRRKMELADLSLLDYPASEGPTPCGCLVSLLRDGKMNKTARKEFMGSLRHKNPLLCTQGALAQLFFWRWHIAGEDPPSFRRRQDWYRIKVLVGRDREQELSYPAQLQETWRIFGAAGITAAKKTHLPRRTGAQDAETHGSSLAQISQAGRWNQSVLVKAYLTHLPREFMRVVAGFSAKAGDYFIARAAHEPPAALQKQLWPWIEEWEPRFAARACRKRWAEGGLDEDDLAADGFLKLMRRLRTVLLQDLAALQPRFPSLPFFAHPPFFGPEWDGFVLAVRSDASASEPPNLLLQRALPEISAAFESSRDAVLHNSDRLIGGLERRLDDQFKRLDSRLNSFQESLDALVQGRLPITVTGYLRPLPPLEGHPGGPAVSDALGAPVPPVPPALAVRPEPSPPIFTALTKAYTVNDVWRDWKEGVAGRPAVQELEERWGSRWRPGSKIRVQFCRRKVIWDKIFTLVARGQNEDEAVAELERLRAGRSLNQLVDVLLKQRRRRKAGKAGAS</sequence>
<dbReference type="InterPro" id="IPR004875">
    <property type="entry name" value="DDE_SF_endonuclease_dom"/>
</dbReference>
<dbReference type="InterPro" id="IPR031872">
    <property type="entry name" value="NDC10_II"/>
</dbReference>
<evidence type="ECO:0000256" key="1">
    <source>
        <dbReference type="ARBA" id="ARBA00004123"/>
    </source>
</evidence>
<dbReference type="Gene3D" id="1.10.443.20">
    <property type="entry name" value="Centromere DNA-binding protein complex CBF3 subunit, domain 2"/>
    <property type="match status" value="1"/>
</dbReference>
<dbReference type="InterPro" id="IPR007889">
    <property type="entry name" value="HTH_Psq"/>
</dbReference>
<dbReference type="eggNOG" id="KOG3105">
    <property type="taxonomic scope" value="Eukaryota"/>
</dbReference>
<dbReference type="VEuPathDB" id="FungiDB:CHGG_03236"/>
<feature type="compositionally biased region" description="Basic and acidic residues" evidence="4">
    <location>
        <begin position="548"/>
        <end position="562"/>
    </location>
</feature>
<dbReference type="PROSITE" id="PS51253">
    <property type="entry name" value="HTH_CENPB"/>
    <property type="match status" value="1"/>
</dbReference>
<dbReference type="RefSeq" id="XP_001229752.1">
    <property type="nucleotide sequence ID" value="XM_001229751.1"/>
</dbReference>
<keyword evidence="3" id="KW-0539">Nucleus</keyword>
<dbReference type="Pfam" id="PF16787">
    <property type="entry name" value="NDC10_II"/>
    <property type="match status" value="1"/>
</dbReference>
<gene>
    <name evidence="6" type="ORF">CHGG_03236</name>
</gene>
<protein>
    <recommendedName>
        <fullName evidence="5">HTH CENPB-type domain-containing protein</fullName>
    </recommendedName>
</protein>
<evidence type="ECO:0000256" key="3">
    <source>
        <dbReference type="ARBA" id="ARBA00023242"/>
    </source>
</evidence>
<dbReference type="OrthoDB" id="428577at2759"/>
<dbReference type="InterPro" id="IPR009057">
    <property type="entry name" value="Homeodomain-like_sf"/>
</dbReference>
<feature type="region of interest" description="Disordered" evidence="4">
    <location>
        <begin position="505"/>
        <end position="572"/>
    </location>
</feature>
<dbReference type="Pfam" id="PF03184">
    <property type="entry name" value="DDE_1"/>
    <property type="match status" value="1"/>
</dbReference>
<keyword evidence="2" id="KW-0238">DNA-binding</keyword>
<comment type="subcellular location">
    <subcellularLocation>
        <location evidence="1">Nucleus</location>
    </subcellularLocation>
</comment>
<dbReference type="EMBL" id="CH408030">
    <property type="protein sequence ID" value="EAQ91301.1"/>
    <property type="molecule type" value="Genomic_DNA"/>
</dbReference>
<evidence type="ECO:0000256" key="2">
    <source>
        <dbReference type="ARBA" id="ARBA00023125"/>
    </source>
</evidence>
<dbReference type="Pfam" id="PF12550">
    <property type="entry name" value="GCR1_C"/>
    <property type="match status" value="1"/>
</dbReference>
<dbReference type="HOGENOM" id="CLU_006171_0_0_1"/>
<organism evidence="6 7">
    <name type="scientific">Chaetomium globosum (strain ATCC 6205 / CBS 148.51 / DSM 1962 / NBRC 6347 / NRRL 1970)</name>
    <name type="common">Soil fungus</name>
    <dbReference type="NCBI Taxonomy" id="306901"/>
    <lineage>
        <taxon>Eukaryota</taxon>
        <taxon>Fungi</taxon>
        <taxon>Dikarya</taxon>
        <taxon>Ascomycota</taxon>
        <taxon>Pezizomycotina</taxon>
        <taxon>Sordariomycetes</taxon>
        <taxon>Sordariomycetidae</taxon>
        <taxon>Sordariales</taxon>
        <taxon>Chaetomiaceae</taxon>
        <taxon>Chaetomium</taxon>
    </lineage>
</organism>
<evidence type="ECO:0000259" key="5">
    <source>
        <dbReference type="PROSITE" id="PS51253"/>
    </source>
</evidence>
<dbReference type="GO" id="GO:0005634">
    <property type="term" value="C:nucleus"/>
    <property type="evidence" value="ECO:0007669"/>
    <property type="project" value="UniProtKB-SubCell"/>
</dbReference>
<dbReference type="PANTHER" id="PTHR19303">
    <property type="entry name" value="TRANSPOSON"/>
    <property type="match status" value="1"/>
</dbReference>
<evidence type="ECO:0000256" key="4">
    <source>
        <dbReference type="SAM" id="MobiDB-lite"/>
    </source>
</evidence>
<feature type="domain" description="HTH CENPB-type" evidence="5">
    <location>
        <begin position="52"/>
        <end position="136"/>
    </location>
</feature>
<dbReference type="InterPro" id="IPR006600">
    <property type="entry name" value="HTH_CenpB_DNA-bd_dom"/>
</dbReference>
<dbReference type="InterPro" id="IPR038279">
    <property type="entry name" value="Ndc10_dom2_sf"/>
</dbReference>
<dbReference type="Gene3D" id="3.30.420.10">
    <property type="entry name" value="Ribonuclease H-like superfamily/Ribonuclease H"/>
    <property type="match status" value="1"/>
</dbReference>
<evidence type="ECO:0000313" key="6">
    <source>
        <dbReference type="EMBL" id="EAQ91301.1"/>
    </source>
</evidence>
<accession>Q2H968</accession>
<dbReference type="Gene3D" id="1.10.10.60">
    <property type="entry name" value="Homeodomain-like"/>
    <property type="match status" value="1"/>
</dbReference>
<dbReference type="PANTHER" id="PTHR19303:SF62">
    <property type="entry name" value="HTH CENPB-TYPE DOMAIN-CONTAINING PROTEIN-RELATED"/>
    <property type="match status" value="1"/>
</dbReference>
<keyword evidence="7" id="KW-1185">Reference proteome</keyword>
<reference evidence="7" key="1">
    <citation type="journal article" date="2015" name="Genome Announc.">
        <title>Draft genome sequence of the cellulolytic fungus Chaetomium globosum.</title>
        <authorList>
            <person name="Cuomo C.A."/>
            <person name="Untereiner W.A."/>
            <person name="Ma L.-J."/>
            <person name="Grabherr M."/>
            <person name="Birren B.W."/>
        </authorList>
    </citation>
    <scope>NUCLEOTIDE SEQUENCE [LARGE SCALE GENOMIC DNA]</scope>
    <source>
        <strain evidence="7">ATCC 6205 / CBS 148.51 / DSM 1962 / NBRC 6347 / NRRL 1970</strain>
    </source>
</reference>
<dbReference type="Pfam" id="PF05225">
    <property type="entry name" value="HTH_psq"/>
    <property type="match status" value="1"/>
</dbReference>
<dbReference type="SUPFAM" id="SSF46689">
    <property type="entry name" value="Homeodomain-like"/>
    <property type="match status" value="1"/>
</dbReference>
<proteinExistence type="predicted"/>
<dbReference type="InterPro" id="IPR036397">
    <property type="entry name" value="RNaseH_sf"/>
</dbReference>
<name>Q2H968_CHAGB</name>
<dbReference type="Proteomes" id="UP000001056">
    <property type="component" value="Unassembled WGS sequence"/>
</dbReference>
<dbReference type="GO" id="GO:0003677">
    <property type="term" value="F:DNA binding"/>
    <property type="evidence" value="ECO:0007669"/>
    <property type="project" value="UniProtKB-KW"/>
</dbReference>
<dbReference type="SMART" id="SM00674">
    <property type="entry name" value="CENPB"/>
    <property type="match status" value="1"/>
</dbReference>